<evidence type="ECO:0000313" key="9">
    <source>
        <dbReference type="Proteomes" id="UP000678228"/>
    </source>
</evidence>
<evidence type="ECO:0000256" key="2">
    <source>
        <dbReference type="ARBA" id="ARBA00007441"/>
    </source>
</evidence>
<dbReference type="PANTHER" id="PTHR46383:SF1">
    <property type="entry name" value="ASPARTATE AMINOTRANSFERASE"/>
    <property type="match status" value="1"/>
</dbReference>
<name>A0A940WQ50_9BACI</name>
<evidence type="ECO:0000256" key="6">
    <source>
        <dbReference type="RuleBase" id="RU000481"/>
    </source>
</evidence>
<dbReference type="FunFam" id="3.40.640.10:FF:000033">
    <property type="entry name" value="Aspartate aminotransferase"/>
    <property type="match status" value="1"/>
</dbReference>
<dbReference type="GO" id="GO:0006520">
    <property type="term" value="P:amino acid metabolic process"/>
    <property type="evidence" value="ECO:0007669"/>
    <property type="project" value="InterPro"/>
</dbReference>
<gene>
    <name evidence="8" type="ORF">J7W16_05735</name>
</gene>
<protein>
    <recommendedName>
        <fullName evidence="6">Aminotransferase</fullName>
        <ecNumber evidence="6">2.6.1.-</ecNumber>
    </recommendedName>
</protein>
<dbReference type="EMBL" id="JAGKSQ010000002">
    <property type="protein sequence ID" value="MBP3950629.1"/>
    <property type="molecule type" value="Genomic_DNA"/>
</dbReference>
<dbReference type="Proteomes" id="UP000678228">
    <property type="component" value="Unassembled WGS sequence"/>
</dbReference>
<dbReference type="Gene3D" id="3.40.640.10">
    <property type="entry name" value="Type I PLP-dependent aspartate aminotransferase-like (Major domain)"/>
    <property type="match status" value="1"/>
</dbReference>
<dbReference type="InterPro" id="IPR050596">
    <property type="entry name" value="AspAT/PAT-like"/>
</dbReference>
<keyword evidence="3 6" id="KW-0032">Aminotransferase</keyword>
<dbReference type="InterPro" id="IPR015421">
    <property type="entry name" value="PyrdxlP-dep_Trfase_major"/>
</dbReference>
<dbReference type="InterPro" id="IPR004839">
    <property type="entry name" value="Aminotransferase_I/II_large"/>
</dbReference>
<dbReference type="InterPro" id="IPR004838">
    <property type="entry name" value="NHTrfase_class1_PyrdxlP-BS"/>
</dbReference>
<keyword evidence="4 6" id="KW-0808">Transferase</keyword>
<reference evidence="8" key="1">
    <citation type="submission" date="2021-03" db="EMBL/GenBank/DDBJ databases">
        <title>Bacillus suaedae sp. nov., isolated from Suaeda aralocaspica.</title>
        <authorList>
            <person name="Lei R.F.R."/>
        </authorList>
    </citation>
    <scope>NUCLEOTIDE SEQUENCE</scope>
    <source>
        <strain evidence="8">YZJH907-2</strain>
    </source>
</reference>
<dbReference type="PANTHER" id="PTHR46383">
    <property type="entry name" value="ASPARTATE AMINOTRANSFERASE"/>
    <property type="match status" value="1"/>
</dbReference>
<organism evidence="8 9">
    <name type="scientific">Halalkalibacter suaedae</name>
    <dbReference type="NCBI Taxonomy" id="2822140"/>
    <lineage>
        <taxon>Bacteria</taxon>
        <taxon>Bacillati</taxon>
        <taxon>Bacillota</taxon>
        <taxon>Bacilli</taxon>
        <taxon>Bacillales</taxon>
        <taxon>Bacillaceae</taxon>
        <taxon>Halalkalibacter</taxon>
    </lineage>
</organism>
<evidence type="ECO:0000259" key="7">
    <source>
        <dbReference type="Pfam" id="PF00155"/>
    </source>
</evidence>
<dbReference type="SUPFAM" id="SSF53383">
    <property type="entry name" value="PLP-dependent transferases"/>
    <property type="match status" value="1"/>
</dbReference>
<dbReference type="InterPro" id="IPR015422">
    <property type="entry name" value="PyrdxlP-dep_Trfase_small"/>
</dbReference>
<dbReference type="InterPro" id="IPR015424">
    <property type="entry name" value="PyrdxlP-dep_Trfase"/>
</dbReference>
<dbReference type="CDD" id="cd00609">
    <property type="entry name" value="AAT_like"/>
    <property type="match status" value="1"/>
</dbReference>
<keyword evidence="9" id="KW-1185">Reference proteome</keyword>
<comment type="cofactor">
    <cofactor evidence="1 6">
        <name>pyridoxal 5'-phosphate</name>
        <dbReference type="ChEBI" id="CHEBI:597326"/>
    </cofactor>
</comment>
<dbReference type="GO" id="GO:0030170">
    <property type="term" value="F:pyridoxal phosphate binding"/>
    <property type="evidence" value="ECO:0007669"/>
    <property type="project" value="InterPro"/>
</dbReference>
<evidence type="ECO:0000256" key="4">
    <source>
        <dbReference type="ARBA" id="ARBA00022679"/>
    </source>
</evidence>
<evidence type="ECO:0000256" key="3">
    <source>
        <dbReference type="ARBA" id="ARBA00022576"/>
    </source>
</evidence>
<comment type="similarity">
    <text evidence="2 6">Belongs to the class-I pyridoxal-phosphate-dependent aminotransferase family.</text>
</comment>
<proteinExistence type="inferred from homology"/>
<dbReference type="PROSITE" id="PS00105">
    <property type="entry name" value="AA_TRANSFER_CLASS_1"/>
    <property type="match status" value="1"/>
</dbReference>
<feature type="domain" description="Aminotransferase class I/classII large" evidence="7">
    <location>
        <begin position="31"/>
        <end position="384"/>
    </location>
</feature>
<dbReference type="Pfam" id="PF00155">
    <property type="entry name" value="Aminotran_1_2"/>
    <property type="match status" value="1"/>
</dbReference>
<comment type="caution">
    <text evidence="8">The sequence shown here is derived from an EMBL/GenBank/DDBJ whole genome shotgun (WGS) entry which is preliminary data.</text>
</comment>
<dbReference type="GO" id="GO:0008483">
    <property type="term" value="F:transaminase activity"/>
    <property type="evidence" value="ECO:0007669"/>
    <property type="project" value="UniProtKB-KW"/>
</dbReference>
<accession>A0A940WQ50</accession>
<dbReference type="Gene3D" id="3.90.1150.10">
    <property type="entry name" value="Aspartate Aminotransferase, domain 1"/>
    <property type="match status" value="1"/>
</dbReference>
<evidence type="ECO:0000256" key="1">
    <source>
        <dbReference type="ARBA" id="ARBA00001933"/>
    </source>
</evidence>
<evidence type="ECO:0000313" key="8">
    <source>
        <dbReference type="EMBL" id="MBP3950629.1"/>
    </source>
</evidence>
<sequence length="394" mass="42919">MRLAKRVSTLTPSTTLAITAKAKELKEEGHDVIGLGAGEPDFNTPQYIIDAAVRSMEEGHTKYTPSAGLPKLKEAIIGKFQADQHITYSQAEVLVGSGAKHVLYTLFQAILDDGDEVIIPTPYWVSYPEQVKLAGGNPVYIEGLESNEFKVTAEQLEQAINEKTKAFILNSPSNPTGSMYTESELKELGDVCVKHDVLIVSDEIYEKLVYGGATHTSIAQLSDELKAQTIVVNGVSKSHSMTGWRIGYAAGDKEIIKAMTNLASHSTSNPTSNAQYGTIAAYTEDDGSVETMRQAFEERLNGVFEKLVEIPGVSCVKPKGAFYLFPNVSEAAKMNGFDSVDAWVEAILEEEKVALVPGSGFGAPNNVRLSYATSYDALEEALIRIERFVRNHTK</sequence>
<dbReference type="RefSeq" id="WP_210596317.1">
    <property type="nucleotide sequence ID" value="NZ_JAGKSQ010000002.1"/>
</dbReference>
<dbReference type="EC" id="2.6.1.-" evidence="6"/>
<keyword evidence="5" id="KW-0663">Pyridoxal phosphate</keyword>
<dbReference type="PRINTS" id="PR00753">
    <property type="entry name" value="ACCSYNTHASE"/>
</dbReference>
<dbReference type="AlphaFoldDB" id="A0A940WQ50"/>
<evidence type="ECO:0000256" key="5">
    <source>
        <dbReference type="ARBA" id="ARBA00022898"/>
    </source>
</evidence>